<dbReference type="Pfam" id="PF12833">
    <property type="entry name" value="HTH_18"/>
    <property type="match status" value="1"/>
</dbReference>
<dbReference type="PANTHER" id="PTHR46796">
    <property type="entry name" value="HTH-TYPE TRANSCRIPTIONAL ACTIVATOR RHAS-RELATED"/>
    <property type="match status" value="1"/>
</dbReference>
<dbReference type="GO" id="GO:0003700">
    <property type="term" value="F:DNA-binding transcription factor activity"/>
    <property type="evidence" value="ECO:0007669"/>
    <property type="project" value="InterPro"/>
</dbReference>
<dbReference type="InterPro" id="IPR009057">
    <property type="entry name" value="Homeodomain-like_sf"/>
</dbReference>
<dbReference type="EMBL" id="JACGWT010000004">
    <property type="protein sequence ID" value="MBA8795042.1"/>
    <property type="molecule type" value="Genomic_DNA"/>
</dbReference>
<dbReference type="GO" id="GO:0043565">
    <property type="term" value="F:sequence-specific DNA binding"/>
    <property type="evidence" value="ECO:0007669"/>
    <property type="project" value="InterPro"/>
</dbReference>
<evidence type="ECO:0000256" key="1">
    <source>
        <dbReference type="ARBA" id="ARBA00023015"/>
    </source>
</evidence>
<accession>A0A7W3P6K3</accession>
<evidence type="ECO:0000256" key="3">
    <source>
        <dbReference type="ARBA" id="ARBA00023163"/>
    </source>
</evidence>
<keyword evidence="2 5" id="KW-0238">DNA-binding</keyword>
<keyword evidence="3" id="KW-0804">Transcription</keyword>
<sequence length="319" mass="34531">MTPVRRFSHETKDPDEGHEVLRDLYAEHKVRLRPSAERTFVLRIDLVACGTCSIGTVWHSGDAQIDLAAGLRATSVTSLHRTPLALEHRQRALALAPGQSALLPAGAPLAAHWPSHDATSVSLDDELLHRDAAALLGDSPLVIDVGPPRSAAAELHWRQTVSFVRATALGLERAHTATPLAVRSLLSLLNSALLATFPNSADAVGRPSAPAAAPSAVTRAQAFIESAPDRPLDLVDIAEAARVSPRTLQALFRRHTGHTPTGYLRRVRLDHARHELLFSDRPVTVGQVAARWGWSNAGRFAQAYREAYGLNPADELRRS</sequence>
<protein>
    <submittedName>
        <fullName evidence="5">AraC-like DNA-binding protein</fullName>
    </submittedName>
</protein>
<dbReference type="SUPFAM" id="SSF46689">
    <property type="entry name" value="Homeodomain-like"/>
    <property type="match status" value="2"/>
</dbReference>
<evidence type="ECO:0000259" key="4">
    <source>
        <dbReference type="PROSITE" id="PS01124"/>
    </source>
</evidence>
<gene>
    <name evidence="5" type="ORF">FHX74_002670</name>
</gene>
<keyword evidence="6" id="KW-1185">Reference proteome</keyword>
<dbReference type="SMART" id="SM00342">
    <property type="entry name" value="HTH_ARAC"/>
    <property type="match status" value="1"/>
</dbReference>
<keyword evidence="1" id="KW-0805">Transcription regulation</keyword>
<dbReference type="InterPro" id="IPR018060">
    <property type="entry name" value="HTH_AraC"/>
</dbReference>
<dbReference type="Gene3D" id="1.10.10.60">
    <property type="entry name" value="Homeodomain-like"/>
    <property type="match status" value="1"/>
</dbReference>
<evidence type="ECO:0000313" key="5">
    <source>
        <dbReference type="EMBL" id="MBA8795042.1"/>
    </source>
</evidence>
<reference evidence="5 6" key="1">
    <citation type="submission" date="2020-07" db="EMBL/GenBank/DDBJ databases">
        <title>Sequencing the genomes of 1000 actinobacteria strains.</title>
        <authorList>
            <person name="Klenk H.-P."/>
        </authorList>
    </citation>
    <scope>NUCLEOTIDE SEQUENCE [LARGE SCALE GENOMIC DNA]</scope>
    <source>
        <strain evidence="5 6">DSM 100723</strain>
    </source>
</reference>
<evidence type="ECO:0000313" key="6">
    <source>
        <dbReference type="Proteomes" id="UP000523079"/>
    </source>
</evidence>
<dbReference type="InterPro" id="IPR035418">
    <property type="entry name" value="AraC-bd_2"/>
</dbReference>
<proteinExistence type="predicted"/>
<organism evidence="5 6">
    <name type="scientific">Microlunatus kandeliicorticis</name>
    <dbReference type="NCBI Taxonomy" id="1759536"/>
    <lineage>
        <taxon>Bacteria</taxon>
        <taxon>Bacillati</taxon>
        <taxon>Actinomycetota</taxon>
        <taxon>Actinomycetes</taxon>
        <taxon>Propionibacteriales</taxon>
        <taxon>Propionibacteriaceae</taxon>
        <taxon>Microlunatus</taxon>
    </lineage>
</organism>
<feature type="domain" description="HTH araC/xylS-type" evidence="4">
    <location>
        <begin position="218"/>
        <end position="318"/>
    </location>
</feature>
<dbReference type="Proteomes" id="UP000523079">
    <property type="component" value="Unassembled WGS sequence"/>
</dbReference>
<dbReference type="RefSeq" id="WP_182560654.1">
    <property type="nucleotide sequence ID" value="NZ_JACGWT010000004.1"/>
</dbReference>
<dbReference type="PROSITE" id="PS01124">
    <property type="entry name" value="HTH_ARAC_FAMILY_2"/>
    <property type="match status" value="1"/>
</dbReference>
<dbReference type="AlphaFoldDB" id="A0A7W3P6K3"/>
<dbReference type="Pfam" id="PF14525">
    <property type="entry name" value="AraC_binding_2"/>
    <property type="match status" value="1"/>
</dbReference>
<dbReference type="InterPro" id="IPR050204">
    <property type="entry name" value="AraC_XylS_family_regulators"/>
</dbReference>
<comment type="caution">
    <text evidence="5">The sequence shown here is derived from an EMBL/GenBank/DDBJ whole genome shotgun (WGS) entry which is preliminary data.</text>
</comment>
<evidence type="ECO:0000256" key="2">
    <source>
        <dbReference type="ARBA" id="ARBA00023125"/>
    </source>
</evidence>
<name>A0A7W3P6K3_9ACTN</name>